<dbReference type="AlphaFoldDB" id="A0A6J4QB42"/>
<evidence type="ECO:0000313" key="2">
    <source>
        <dbReference type="EMBL" id="CAA9437978.1"/>
    </source>
</evidence>
<gene>
    <name evidence="2" type="ORF">AVDCRST_MAG66-3729</name>
</gene>
<feature type="non-terminal residue" evidence="2">
    <location>
        <position position="1"/>
    </location>
</feature>
<proteinExistence type="predicted"/>
<dbReference type="EMBL" id="CADCUS010000523">
    <property type="protein sequence ID" value="CAA9437978.1"/>
    <property type="molecule type" value="Genomic_DNA"/>
</dbReference>
<organism evidence="2">
    <name type="scientific">uncultured Pseudonocardia sp</name>
    <dbReference type="NCBI Taxonomy" id="211455"/>
    <lineage>
        <taxon>Bacteria</taxon>
        <taxon>Bacillati</taxon>
        <taxon>Actinomycetota</taxon>
        <taxon>Actinomycetes</taxon>
        <taxon>Pseudonocardiales</taxon>
        <taxon>Pseudonocardiaceae</taxon>
        <taxon>Pseudonocardia</taxon>
        <taxon>environmental samples</taxon>
    </lineage>
</organism>
<protein>
    <submittedName>
        <fullName evidence="2">Uncharacterized protein</fullName>
    </submittedName>
</protein>
<feature type="region of interest" description="Disordered" evidence="1">
    <location>
        <begin position="1"/>
        <end position="31"/>
    </location>
</feature>
<reference evidence="2" key="1">
    <citation type="submission" date="2020-02" db="EMBL/GenBank/DDBJ databases">
        <authorList>
            <person name="Meier V. D."/>
        </authorList>
    </citation>
    <scope>NUCLEOTIDE SEQUENCE</scope>
    <source>
        <strain evidence="2">AVDCRST_MAG66</strain>
    </source>
</reference>
<sequence length="31" mass="3194">PWTAACRPSCSATSPRTSVPARRAPPTSIPA</sequence>
<feature type="non-terminal residue" evidence="2">
    <location>
        <position position="31"/>
    </location>
</feature>
<accession>A0A6J4QB42</accession>
<name>A0A6J4QB42_9PSEU</name>
<evidence type="ECO:0000256" key="1">
    <source>
        <dbReference type="SAM" id="MobiDB-lite"/>
    </source>
</evidence>